<dbReference type="PANTHER" id="PTHR46148">
    <property type="entry name" value="CHROMO DOMAIN-CONTAINING PROTEIN"/>
    <property type="match status" value="1"/>
</dbReference>
<reference evidence="2" key="2">
    <citation type="submission" date="2023-05" db="EMBL/GenBank/DDBJ databases">
        <authorList>
            <person name="Schelkunov M.I."/>
        </authorList>
    </citation>
    <scope>NUCLEOTIDE SEQUENCE</scope>
    <source>
        <strain evidence="2">Hsosn_3</strain>
        <tissue evidence="2">Leaf</tissue>
    </source>
</reference>
<evidence type="ECO:0000313" key="2">
    <source>
        <dbReference type="EMBL" id="KAK1360413.1"/>
    </source>
</evidence>
<dbReference type="Pfam" id="PF24626">
    <property type="entry name" value="SH3_Tf2-1"/>
    <property type="match status" value="1"/>
</dbReference>
<gene>
    <name evidence="2" type="ORF">POM88_044887</name>
</gene>
<proteinExistence type="predicted"/>
<dbReference type="AlphaFoldDB" id="A0AAD8H5D7"/>
<dbReference type="PANTHER" id="PTHR46148:SF57">
    <property type="entry name" value="OS12G0499874 PROTEIN"/>
    <property type="match status" value="1"/>
</dbReference>
<evidence type="ECO:0000259" key="1">
    <source>
        <dbReference type="Pfam" id="PF24626"/>
    </source>
</evidence>
<name>A0AAD8H5D7_9APIA</name>
<keyword evidence="3" id="KW-1185">Reference proteome</keyword>
<feature type="domain" description="Tf2-1-like SH3-like" evidence="1">
    <location>
        <begin position="3"/>
        <end position="36"/>
    </location>
</feature>
<dbReference type="Proteomes" id="UP001237642">
    <property type="component" value="Unassembled WGS sequence"/>
</dbReference>
<accession>A0AAD8H5D7</accession>
<comment type="caution">
    <text evidence="2">The sequence shown here is derived from an EMBL/GenBank/DDBJ whole genome shotgun (WGS) entry which is preliminary data.</text>
</comment>
<sequence>MRFGKKGKLSPRFTGPSEILKRVRKVAYEPALPPKLVEWSQRGSCVDATSVYYRCPAYAEYEQVDIQPGLTYKGQPVEITDRNEQVLKDEVAKIVRGLWKIKKWENPLGS</sequence>
<dbReference type="EMBL" id="JAUIZM010000010">
    <property type="protein sequence ID" value="KAK1360413.1"/>
    <property type="molecule type" value="Genomic_DNA"/>
</dbReference>
<protein>
    <submittedName>
        <fullName evidence="2">Chromo domain-containing protein</fullName>
    </submittedName>
</protein>
<organism evidence="2 3">
    <name type="scientific">Heracleum sosnowskyi</name>
    <dbReference type="NCBI Taxonomy" id="360622"/>
    <lineage>
        <taxon>Eukaryota</taxon>
        <taxon>Viridiplantae</taxon>
        <taxon>Streptophyta</taxon>
        <taxon>Embryophyta</taxon>
        <taxon>Tracheophyta</taxon>
        <taxon>Spermatophyta</taxon>
        <taxon>Magnoliopsida</taxon>
        <taxon>eudicotyledons</taxon>
        <taxon>Gunneridae</taxon>
        <taxon>Pentapetalae</taxon>
        <taxon>asterids</taxon>
        <taxon>campanulids</taxon>
        <taxon>Apiales</taxon>
        <taxon>Apiaceae</taxon>
        <taxon>Apioideae</taxon>
        <taxon>apioid superclade</taxon>
        <taxon>Tordylieae</taxon>
        <taxon>Tordyliinae</taxon>
        <taxon>Heracleum</taxon>
    </lineage>
</organism>
<dbReference type="InterPro" id="IPR056924">
    <property type="entry name" value="SH3_Tf2-1"/>
</dbReference>
<evidence type="ECO:0000313" key="3">
    <source>
        <dbReference type="Proteomes" id="UP001237642"/>
    </source>
</evidence>
<reference evidence="2" key="1">
    <citation type="submission" date="2023-02" db="EMBL/GenBank/DDBJ databases">
        <title>Genome of toxic invasive species Heracleum sosnowskyi carries increased number of genes despite the absence of recent whole-genome duplications.</title>
        <authorList>
            <person name="Schelkunov M."/>
            <person name="Shtratnikova V."/>
            <person name="Makarenko M."/>
            <person name="Klepikova A."/>
            <person name="Omelchenko D."/>
            <person name="Novikova G."/>
            <person name="Obukhova E."/>
            <person name="Bogdanov V."/>
            <person name="Penin A."/>
            <person name="Logacheva M."/>
        </authorList>
    </citation>
    <scope>NUCLEOTIDE SEQUENCE</scope>
    <source>
        <strain evidence="2">Hsosn_3</strain>
        <tissue evidence="2">Leaf</tissue>
    </source>
</reference>